<name>A0ABX1N211_9RHOO</name>
<dbReference type="EMBL" id="WTVH01000003">
    <property type="protein sequence ID" value="NMF92307.1"/>
    <property type="molecule type" value="Genomic_DNA"/>
</dbReference>
<reference evidence="2" key="1">
    <citation type="submission" date="2019-12" db="EMBL/GenBank/DDBJ databases">
        <title>Comparative genomics gives insights into the taxonomy of the Azoarcus-Aromatoleum group and reveals separate origins of nif in the plant-associated Azoarcus and non-plant-associated Aromatoleum sub-groups.</title>
        <authorList>
            <person name="Lafos M."/>
            <person name="Maluk M."/>
            <person name="Batista M."/>
            <person name="Junghare M."/>
            <person name="Carmona M."/>
            <person name="Faoro H."/>
            <person name="Cruz L.M."/>
            <person name="Battistoni F."/>
            <person name="De Souza E."/>
            <person name="Pedrosa F."/>
            <person name="Chen W.-M."/>
            <person name="Poole P.S."/>
            <person name="Dixon R.A."/>
            <person name="James E.K."/>
        </authorList>
    </citation>
    <scope>NUCLEOTIDE SEQUENCE</scope>
    <source>
        <strain evidence="2">U120</strain>
    </source>
</reference>
<keyword evidence="1" id="KW-0732">Signal</keyword>
<evidence type="ECO:0000313" key="2">
    <source>
        <dbReference type="EMBL" id="NMF92307.1"/>
    </source>
</evidence>
<organism evidence="2 3">
    <name type="scientific">Aromatoleum buckelii</name>
    <dbReference type="NCBI Taxonomy" id="200254"/>
    <lineage>
        <taxon>Bacteria</taxon>
        <taxon>Pseudomonadati</taxon>
        <taxon>Pseudomonadota</taxon>
        <taxon>Betaproteobacteria</taxon>
        <taxon>Rhodocyclales</taxon>
        <taxon>Rhodocyclaceae</taxon>
        <taxon>Aromatoleum</taxon>
    </lineage>
</organism>
<accession>A0ABX1N211</accession>
<feature type="signal peptide" evidence="1">
    <location>
        <begin position="1"/>
        <end position="31"/>
    </location>
</feature>
<evidence type="ECO:0000313" key="3">
    <source>
        <dbReference type="Proteomes" id="UP000601990"/>
    </source>
</evidence>
<dbReference type="RefSeq" id="WP_169197626.1">
    <property type="nucleotide sequence ID" value="NZ_WTVH02000010.1"/>
</dbReference>
<keyword evidence="3" id="KW-1185">Reference proteome</keyword>
<sequence>MYFKRTARSFTAWIALFAVLLGALAPALSHALSRADGEKRLIQVCTVAGMKMVAVDDSRDKGEAHVFPAERCAFCATHCDVPTLPAMPSAPFALKGRSDHLPPLYLHSPRPLFAWAAAQPRAPPLRRA</sequence>
<dbReference type="Proteomes" id="UP000601990">
    <property type="component" value="Unassembled WGS sequence"/>
</dbReference>
<proteinExistence type="predicted"/>
<protein>
    <submittedName>
        <fullName evidence="2">DUF2946 domain-containing protein</fullName>
    </submittedName>
</protein>
<gene>
    <name evidence="2" type="ORF">GO608_03040</name>
</gene>
<evidence type="ECO:0000256" key="1">
    <source>
        <dbReference type="SAM" id="SignalP"/>
    </source>
</evidence>
<comment type="caution">
    <text evidence="2">The sequence shown here is derived from an EMBL/GenBank/DDBJ whole genome shotgun (WGS) entry which is preliminary data.</text>
</comment>
<feature type="chain" id="PRO_5045500388" evidence="1">
    <location>
        <begin position="32"/>
        <end position="128"/>
    </location>
</feature>
<dbReference type="Pfam" id="PF11162">
    <property type="entry name" value="DUF2946"/>
    <property type="match status" value="1"/>
</dbReference>
<dbReference type="InterPro" id="IPR021333">
    <property type="entry name" value="DUF2946"/>
</dbReference>